<sequence>MERSEPALVPQWYKLANGSSSNNALRISTSKRPGDNCMTFGLRDKLIRDQDRNLRSLSSNSSINRDRSSFVKTQTYGNFQRSRENNQEKNFDHLNRENRSSLIHNGFDYHDSSRVRAKKDYMRRSHSMVTGRQLNLPKREEFPSLQIKRRQSFSDADVELSMGPKTAVHSLQVATPLIIGTSALAEAPVKFETNENDVASATKSTMAETLAHTPSLVGNNLQRIEELAMKKCKQLIPVTPTLPKSLNFNLSEKTKIITAKGRGGDLSSFTKVGQQMNLAGRPPSRSDITKTSQAGNFQILNREKNSILLAAKDGSSVSKVIDHAGFVPSVAVPPKTLADLKLRVDDKNGAFTQVSNGERKLLSRAQNRNDFFNLLRKKSLTTSSSISDSESIDVMENLQSNSLANIQKHYHQGLDCSTESGNCSNEGFLSTDGTGRLYVDKEETKLCLDGTIDPEEEAFLQSLGWDKNAGEDALTQDEIDSFRKKYESQRPLKASIS</sequence>
<evidence type="ECO:0000313" key="2">
    <source>
        <dbReference type="Proteomes" id="UP000734854"/>
    </source>
</evidence>
<proteinExistence type="predicted"/>
<dbReference type="PANTHER" id="PTHR34112:SF13">
    <property type="entry name" value="OS04G0448200 PROTEIN"/>
    <property type="match status" value="1"/>
</dbReference>
<name>A0A8J5GIB6_ZINOF</name>
<protein>
    <submittedName>
        <fullName evidence="1">Uncharacterized protein</fullName>
    </submittedName>
</protein>
<organism evidence="1 2">
    <name type="scientific">Zingiber officinale</name>
    <name type="common">Ginger</name>
    <name type="synonym">Amomum zingiber</name>
    <dbReference type="NCBI Taxonomy" id="94328"/>
    <lineage>
        <taxon>Eukaryota</taxon>
        <taxon>Viridiplantae</taxon>
        <taxon>Streptophyta</taxon>
        <taxon>Embryophyta</taxon>
        <taxon>Tracheophyta</taxon>
        <taxon>Spermatophyta</taxon>
        <taxon>Magnoliopsida</taxon>
        <taxon>Liliopsida</taxon>
        <taxon>Zingiberales</taxon>
        <taxon>Zingiberaceae</taxon>
        <taxon>Zingiber</taxon>
    </lineage>
</organism>
<dbReference type="AlphaFoldDB" id="A0A8J5GIB6"/>
<evidence type="ECO:0000313" key="1">
    <source>
        <dbReference type="EMBL" id="KAG6502018.1"/>
    </source>
</evidence>
<gene>
    <name evidence="1" type="ORF">ZIOFF_041905</name>
</gene>
<dbReference type="PANTHER" id="PTHR34112">
    <property type="entry name" value="C-JUN-AMINO-TERMINAL KINASE-INTERACTING PROTEIN"/>
    <property type="match status" value="1"/>
</dbReference>
<dbReference type="OrthoDB" id="1917528at2759"/>
<reference evidence="1 2" key="1">
    <citation type="submission" date="2020-08" db="EMBL/GenBank/DDBJ databases">
        <title>Plant Genome Project.</title>
        <authorList>
            <person name="Zhang R.-G."/>
        </authorList>
    </citation>
    <scope>NUCLEOTIDE SEQUENCE [LARGE SCALE GENOMIC DNA]</scope>
    <source>
        <tissue evidence="1">Rhizome</tissue>
    </source>
</reference>
<dbReference type="Proteomes" id="UP000734854">
    <property type="component" value="Unassembled WGS sequence"/>
</dbReference>
<keyword evidence="2" id="KW-1185">Reference proteome</keyword>
<accession>A0A8J5GIB6</accession>
<dbReference type="EMBL" id="JACMSC010000011">
    <property type="protein sequence ID" value="KAG6502018.1"/>
    <property type="molecule type" value="Genomic_DNA"/>
</dbReference>
<comment type="caution">
    <text evidence="1">The sequence shown here is derived from an EMBL/GenBank/DDBJ whole genome shotgun (WGS) entry which is preliminary data.</text>
</comment>